<accession>A0A8S1JVR4</accession>
<organism evidence="2 3">
    <name type="scientific">Paramecium primaurelia</name>
    <dbReference type="NCBI Taxonomy" id="5886"/>
    <lineage>
        <taxon>Eukaryota</taxon>
        <taxon>Sar</taxon>
        <taxon>Alveolata</taxon>
        <taxon>Ciliophora</taxon>
        <taxon>Intramacronucleata</taxon>
        <taxon>Oligohymenophorea</taxon>
        <taxon>Peniculida</taxon>
        <taxon>Parameciidae</taxon>
        <taxon>Paramecium</taxon>
    </lineage>
</organism>
<dbReference type="AlphaFoldDB" id="A0A8S1JVR4"/>
<name>A0A8S1JVR4_PARPR</name>
<sequence length="135" mass="15788">MIDTVKQSIKNKENTKAELIIEGDEHLKELQNQNNNESINLAGKQLTNFQKRLIEKISLYNKPIEVGLYQVPEKICKEDVHIAFKQYHIRNCNFKRLNCFFNLPKDQAIQLVQETNLRITIKGENLLIVMLPLKI</sequence>
<dbReference type="EMBL" id="CAJJDM010000004">
    <property type="protein sequence ID" value="CAD8044486.1"/>
    <property type="molecule type" value="Genomic_DNA"/>
</dbReference>
<feature type="coiled-coil region" evidence="1">
    <location>
        <begin position="2"/>
        <end position="47"/>
    </location>
</feature>
<reference evidence="2" key="1">
    <citation type="submission" date="2021-01" db="EMBL/GenBank/DDBJ databases">
        <authorList>
            <consortium name="Genoscope - CEA"/>
            <person name="William W."/>
        </authorList>
    </citation>
    <scope>NUCLEOTIDE SEQUENCE</scope>
</reference>
<dbReference type="Proteomes" id="UP000688137">
    <property type="component" value="Unassembled WGS sequence"/>
</dbReference>
<evidence type="ECO:0000256" key="1">
    <source>
        <dbReference type="SAM" id="Coils"/>
    </source>
</evidence>
<protein>
    <submittedName>
        <fullName evidence="2">Uncharacterized protein</fullName>
    </submittedName>
</protein>
<gene>
    <name evidence="2" type="ORF">PPRIM_AZ9-3.1.T0080050</name>
</gene>
<comment type="caution">
    <text evidence="2">The sequence shown here is derived from an EMBL/GenBank/DDBJ whole genome shotgun (WGS) entry which is preliminary data.</text>
</comment>
<evidence type="ECO:0000313" key="2">
    <source>
        <dbReference type="EMBL" id="CAD8044486.1"/>
    </source>
</evidence>
<proteinExistence type="predicted"/>
<keyword evidence="1" id="KW-0175">Coiled coil</keyword>
<evidence type="ECO:0000313" key="3">
    <source>
        <dbReference type="Proteomes" id="UP000688137"/>
    </source>
</evidence>
<keyword evidence="3" id="KW-1185">Reference proteome</keyword>